<reference evidence="2" key="1">
    <citation type="journal article" date="2011" name="PLoS Genet.">
        <title>Genomic analysis of the necrotrophic fungal pathogens Sclerotinia sclerotiorum and Botrytis cinerea.</title>
        <authorList>
            <person name="Amselem J."/>
            <person name="Cuomo C.A."/>
            <person name="van Kan J.A."/>
            <person name="Viaud M."/>
            <person name="Benito E.P."/>
            <person name="Couloux A."/>
            <person name="Coutinho P.M."/>
            <person name="de Vries R.P."/>
            <person name="Dyer P.S."/>
            <person name="Fillinger S."/>
            <person name="Fournier E."/>
            <person name="Gout L."/>
            <person name="Hahn M."/>
            <person name="Kohn L."/>
            <person name="Lapalu N."/>
            <person name="Plummer K.M."/>
            <person name="Pradier J.M."/>
            <person name="Quevillon E."/>
            <person name="Sharon A."/>
            <person name="Simon A."/>
            <person name="ten Have A."/>
            <person name="Tudzynski B."/>
            <person name="Tudzynski P."/>
            <person name="Wincker P."/>
            <person name="Andrew M."/>
            <person name="Anthouard V."/>
            <person name="Beever R.E."/>
            <person name="Beffa R."/>
            <person name="Benoit I."/>
            <person name="Bouzid O."/>
            <person name="Brault B."/>
            <person name="Chen Z."/>
            <person name="Choquer M."/>
            <person name="Collemare J."/>
            <person name="Cotton P."/>
            <person name="Danchin E.G."/>
            <person name="Da Silva C."/>
            <person name="Gautier A."/>
            <person name="Giraud C."/>
            <person name="Giraud T."/>
            <person name="Gonzalez C."/>
            <person name="Grossetete S."/>
            <person name="Guldener U."/>
            <person name="Henrissat B."/>
            <person name="Howlett B.J."/>
            <person name="Kodira C."/>
            <person name="Kretschmer M."/>
            <person name="Lappartient A."/>
            <person name="Leroch M."/>
            <person name="Levis C."/>
            <person name="Mauceli E."/>
            <person name="Neuveglise C."/>
            <person name="Oeser B."/>
            <person name="Pearson M."/>
            <person name="Poulain J."/>
            <person name="Poussereau N."/>
            <person name="Quesneville H."/>
            <person name="Rascle C."/>
            <person name="Schumacher J."/>
            <person name="Segurens B."/>
            <person name="Sexton A."/>
            <person name="Silva E."/>
            <person name="Sirven C."/>
            <person name="Soanes D.M."/>
            <person name="Talbot N.J."/>
            <person name="Templeton M."/>
            <person name="Yandava C."/>
            <person name="Yarden O."/>
            <person name="Zeng Q."/>
            <person name="Rollins J.A."/>
            <person name="Lebrun M.H."/>
            <person name="Dickman M."/>
        </authorList>
    </citation>
    <scope>NUCLEOTIDE SEQUENCE [LARGE SCALE GENOMIC DNA]</scope>
    <source>
        <strain evidence="2">T4</strain>
    </source>
</reference>
<accession>G2XYK1</accession>
<organism evidence="1 2">
    <name type="scientific">Botryotinia fuckeliana (strain T4)</name>
    <name type="common">Noble rot fungus</name>
    <name type="synonym">Botrytis cinerea</name>
    <dbReference type="NCBI Taxonomy" id="999810"/>
    <lineage>
        <taxon>Eukaryota</taxon>
        <taxon>Fungi</taxon>
        <taxon>Dikarya</taxon>
        <taxon>Ascomycota</taxon>
        <taxon>Pezizomycotina</taxon>
        <taxon>Leotiomycetes</taxon>
        <taxon>Helotiales</taxon>
        <taxon>Sclerotiniaceae</taxon>
        <taxon>Botrytis</taxon>
    </lineage>
</organism>
<dbReference type="AlphaFoldDB" id="G2XYK1"/>
<evidence type="ECO:0000313" key="1">
    <source>
        <dbReference type="EMBL" id="CCD45538.1"/>
    </source>
</evidence>
<name>G2XYK1_BOTF4</name>
<evidence type="ECO:0000313" key="2">
    <source>
        <dbReference type="Proteomes" id="UP000008177"/>
    </source>
</evidence>
<dbReference type="EMBL" id="FQ790278">
    <property type="protein sequence ID" value="CCD45538.1"/>
    <property type="molecule type" value="Genomic_DNA"/>
</dbReference>
<dbReference type="InParanoid" id="G2XYK1"/>
<gene>
    <name evidence="1" type="ORF">BofuT4_P045560.1</name>
</gene>
<dbReference type="Proteomes" id="UP000008177">
    <property type="component" value="Unplaced contigs"/>
</dbReference>
<sequence length="60" mass="6704">MYTNDGGITRPIDLRIQNESMENKQTGYDQVVSPLNGYLSATPLGRLFEVIILDSLKSTE</sequence>
<dbReference type="HOGENOM" id="CLU_2941430_0_0_1"/>
<protein>
    <submittedName>
        <fullName evidence="1">Uncharacterized protein</fullName>
    </submittedName>
</protein>
<proteinExistence type="predicted"/>